<keyword evidence="2" id="KW-1133">Transmembrane helix</keyword>
<protein>
    <submittedName>
        <fullName evidence="3">Class D sortase</fullName>
    </submittedName>
</protein>
<gene>
    <name evidence="3" type="ORF">ACFQ5M_08070</name>
</gene>
<dbReference type="InterPro" id="IPR005754">
    <property type="entry name" value="Sortase"/>
</dbReference>
<accession>A0ABW4J8U3</accession>
<dbReference type="InterPro" id="IPR023365">
    <property type="entry name" value="Sortase_dom-sf"/>
</dbReference>
<keyword evidence="1" id="KW-0378">Hydrolase</keyword>
<keyword evidence="2" id="KW-0812">Transmembrane</keyword>
<dbReference type="Gene3D" id="2.40.260.10">
    <property type="entry name" value="Sortase"/>
    <property type="match status" value="1"/>
</dbReference>
<organism evidence="3 4">
    <name type="scientific">Agrilactobacillus yilanensis</name>
    <dbReference type="NCBI Taxonomy" id="2485997"/>
    <lineage>
        <taxon>Bacteria</taxon>
        <taxon>Bacillati</taxon>
        <taxon>Bacillota</taxon>
        <taxon>Bacilli</taxon>
        <taxon>Lactobacillales</taxon>
        <taxon>Lactobacillaceae</taxon>
        <taxon>Agrilactobacillus</taxon>
    </lineage>
</organism>
<keyword evidence="4" id="KW-1185">Reference proteome</keyword>
<proteinExistence type="predicted"/>
<evidence type="ECO:0000313" key="4">
    <source>
        <dbReference type="Proteomes" id="UP001597267"/>
    </source>
</evidence>
<feature type="transmembrane region" description="Helical" evidence="2">
    <location>
        <begin position="7"/>
        <end position="29"/>
    </location>
</feature>
<sequence>MKKARRFWRYVYIPLLFLGLGYGLFYVAARPFLNFISSTITLITLDRPPSFKTAAATDVFKSAKQQTAQKAAVKQQVLPSYGQLFGRLQVPAVDLQQPLYYGDGNAQLAKGAGMFNGSRFPGGAGTTLIAGHNTTAMAALSQVKLGQTIVIETNYGTYKYEITAKKVVAYNDGQAFDLSGAYKVILYTCYPTTTIGYTAQRLAVYGTLVSGPKLNL</sequence>
<dbReference type="RefSeq" id="WP_125715241.1">
    <property type="nucleotide sequence ID" value="NZ_JBHTOP010000022.1"/>
</dbReference>
<comment type="caution">
    <text evidence="3">The sequence shown here is derived from an EMBL/GenBank/DDBJ whole genome shotgun (WGS) entry which is preliminary data.</text>
</comment>
<dbReference type="Proteomes" id="UP001597267">
    <property type="component" value="Unassembled WGS sequence"/>
</dbReference>
<dbReference type="NCBIfam" id="TIGR01076">
    <property type="entry name" value="sortase_fam"/>
    <property type="match status" value="1"/>
</dbReference>
<dbReference type="Pfam" id="PF04203">
    <property type="entry name" value="Sortase"/>
    <property type="match status" value="1"/>
</dbReference>
<evidence type="ECO:0000256" key="1">
    <source>
        <dbReference type="ARBA" id="ARBA00022801"/>
    </source>
</evidence>
<name>A0ABW4J8U3_9LACO</name>
<dbReference type="CDD" id="cd05828">
    <property type="entry name" value="Sortase_D_1"/>
    <property type="match status" value="1"/>
</dbReference>
<dbReference type="InterPro" id="IPR041999">
    <property type="entry name" value="Sortase_D_1"/>
</dbReference>
<reference evidence="4" key="1">
    <citation type="journal article" date="2019" name="Int. J. Syst. Evol. Microbiol.">
        <title>The Global Catalogue of Microorganisms (GCM) 10K type strain sequencing project: providing services to taxonomists for standard genome sequencing and annotation.</title>
        <authorList>
            <consortium name="The Broad Institute Genomics Platform"/>
            <consortium name="The Broad Institute Genome Sequencing Center for Infectious Disease"/>
            <person name="Wu L."/>
            <person name="Ma J."/>
        </authorList>
    </citation>
    <scope>NUCLEOTIDE SEQUENCE [LARGE SCALE GENOMIC DNA]</scope>
    <source>
        <strain evidence="4">CCM 8896</strain>
    </source>
</reference>
<dbReference type="EMBL" id="JBHTOP010000022">
    <property type="protein sequence ID" value="MFD1672048.1"/>
    <property type="molecule type" value="Genomic_DNA"/>
</dbReference>
<evidence type="ECO:0000313" key="3">
    <source>
        <dbReference type="EMBL" id="MFD1672048.1"/>
    </source>
</evidence>
<dbReference type="SUPFAM" id="SSF63817">
    <property type="entry name" value="Sortase"/>
    <property type="match status" value="1"/>
</dbReference>
<evidence type="ECO:0000256" key="2">
    <source>
        <dbReference type="SAM" id="Phobius"/>
    </source>
</evidence>
<keyword evidence="2" id="KW-0472">Membrane</keyword>